<dbReference type="AlphaFoldDB" id="A0A2A5CK34"/>
<evidence type="ECO:0000313" key="2">
    <source>
        <dbReference type="EMBL" id="PCJ41855.1"/>
    </source>
</evidence>
<dbReference type="EMBL" id="NVWI01000004">
    <property type="protein sequence ID" value="PCJ41855.1"/>
    <property type="molecule type" value="Genomic_DNA"/>
</dbReference>
<dbReference type="CDD" id="cd00060">
    <property type="entry name" value="FHA"/>
    <property type="match status" value="1"/>
</dbReference>
<sequence length="116" mass="12409">MADPVVGWLVVVDGPGKGNYLKLGNGQNSIGRGNSERIKLDFGDDQISRANHAMLTFDPRGGGFYIQQGSGTNLAYLDNSPVLSPTKLSAGSRITLGDTTLMFAPLCGENFSWDEE</sequence>
<evidence type="ECO:0000313" key="4">
    <source>
        <dbReference type="Proteomes" id="UP000228987"/>
    </source>
</evidence>
<reference evidence="3" key="2">
    <citation type="journal article" date="2018" name="ISME J.">
        <title>A dynamic microbial community with high functional redundancy inhabits the cold, oxic subseafloor aquifer.</title>
        <authorList>
            <person name="Tully B.J."/>
            <person name="Wheat C.G."/>
            <person name="Glazer B.T."/>
            <person name="Huber J.A."/>
        </authorList>
    </citation>
    <scope>NUCLEOTIDE SEQUENCE</scope>
    <source>
        <strain evidence="3">NORP41</strain>
    </source>
</reference>
<dbReference type="InterPro" id="IPR000253">
    <property type="entry name" value="FHA_dom"/>
</dbReference>
<accession>A0A2A5CK34</accession>
<name>A0A2A5CK34_9GAMM</name>
<dbReference type="Gene3D" id="2.60.200.20">
    <property type="match status" value="1"/>
</dbReference>
<proteinExistence type="predicted"/>
<feature type="domain" description="FHA" evidence="1">
    <location>
        <begin position="28"/>
        <end position="82"/>
    </location>
</feature>
<organism evidence="3 4">
    <name type="scientific">SAR86 cluster bacterium</name>
    <dbReference type="NCBI Taxonomy" id="2030880"/>
    <lineage>
        <taxon>Bacteria</taxon>
        <taxon>Pseudomonadati</taxon>
        <taxon>Pseudomonadota</taxon>
        <taxon>Gammaproteobacteria</taxon>
        <taxon>SAR86 cluster</taxon>
    </lineage>
</organism>
<dbReference type="InterPro" id="IPR008984">
    <property type="entry name" value="SMAD_FHA_dom_sf"/>
</dbReference>
<dbReference type="SUPFAM" id="SSF49879">
    <property type="entry name" value="SMAD/FHA domain"/>
    <property type="match status" value="1"/>
</dbReference>
<dbReference type="EMBL" id="NVWI01000001">
    <property type="protein sequence ID" value="PCJ43871.1"/>
    <property type="molecule type" value="Genomic_DNA"/>
</dbReference>
<dbReference type="PROSITE" id="PS50006">
    <property type="entry name" value="FHA_DOMAIN"/>
    <property type="match status" value="1"/>
</dbReference>
<dbReference type="Proteomes" id="UP000228987">
    <property type="component" value="Unassembled WGS sequence"/>
</dbReference>
<dbReference type="Pfam" id="PF00498">
    <property type="entry name" value="FHA"/>
    <property type="match status" value="1"/>
</dbReference>
<protein>
    <recommendedName>
        <fullName evidence="1">FHA domain-containing protein</fullName>
    </recommendedName>
</protein>
<gene>
    <name evidence="3" type="ORF">COA71_02695</name>
    <name evidence="2" type="ORF">COA71_07425</name>
</gene>
<evidence type="ECO:0000259" key="1">
    <source>
        <dbReference type="PROSITE" id="PS50006"/>
    </source>
</evidence>
<reference evidence="4" key="1">
    <citation type="submission" date="2017-08" db="EMBL/GenBank/DDBJ databases">
        <title>A dynamic microbial community with high functional redundancy inhabits the cold, oxic subseafloor aquifer.</title>
        <authorList>
            <person name="Tully B.J."/>
            <person name="Wheat C.G."/>
            <person name="Glazer B.T."/>
            <person name="Huber J.A."/>
        </authorList>
    </citation>
    <scope>NUCLEOTIDE SEQUENCE [LARGE SCALE GENOMIC DNA]</scope>
</reference>
<comment type="caution">
    <text evidence="3">The sequence shown here is derived from an EMBL/GenBank/DDBJ whole genome shotgun (WGS) entry which is preliminary data.</text>
</comment>
<evidence type="ECO:0000313" key="3">
    <source>
        <dbReference type="EMBL" id="PCJ43871.1"/>
    </source>
</evidence>